<feature type="transmembrane region" description="Helical" evidence="1">
    <location>
        <begin position="6"/>
        <end position="26"/>
    </location>
</feature>
<dbReference type="RefSeq" id="WP_345738094.1">
    <property type="nucleotide sequence ID" value="NZ_BAABIA010000009.1"/>
</dbReference>
<keyword evidence="1" id="KW-0472">Membrane</keyword>
<accession>A0ABP9PKD1</accession>
<keyword evidence="1" id="KW-0812">Transmembrane</keyword>
<dbReference type="Proteomes" id="UP001499852">
    <property type="component" value="Unassembled WGS sequence"/>
</dbReference>
<reference evidence="3" key="1">
    <citation type="journal article" date="2019" name="Int. J. Syst. Evol. Microbiol.">
        <title>The Global Catalogue of Microorganisms (GCM) 10K type strain sequencing project: providing services to taxonomists for standard genome sequencing and annotation.</title>
        <authorList>
            <consortium name="The Broad Institute Genomics Platform"/>
            <consortium name="The Broad Institute Genome Sequencing Center for Infectious Disease"/>
            <person name="Wu L."/>
            <person name="Ma J."/>
        </authorList>
    </citation>
    <scope>NUCLEOTIDE SEQUENCE [LARGE SCALE GENOMIC DNA]</scope>
    <source>
        <strain evidence="3">JCM 18053</strain>
    </source>
</reference>
<keyword evidence="3" id="KW-1185">Reference proteome</keyword>
<evidence type="ECO:0000313" key="3">
    <source>
        <dbReference type="Proteomes" id="UP001499852"/>
    </source>
</evidence>
<proteinExistence type="predicted"/>
<evidence type="ECO:0000256" key="1">
    <source>
        <dbReference type="SAM" id="Phobius"/>
    </source>
</evidence>
<evidence type="ECO:0008006" key="4">
    <source>
        <dbReference type="Google" id="ProtNLM"/>
    </source>
</evidence>
<evidence type="ECO:0000313" key="2">
    <source>
        <dbReference type="EMBL" id="GAA5146308.1"/>
    </source>
</evidence>
<sequence length="62" mass="7246">MTPAEIIAWALAVGLAWVVLALCIPIERWIELHMQRRVRNTALEKRLEELERRLKEQSPPEA</sequence>
<organism evidence="2 3">
    <name type="scientific">Prosthecobacter algae</name>
    <dbReference type="NCBI Taxonomy" id="1144682"/>
    <lineage>
        <taxon>Bacteria</taxon>
        <taxon>Pseudomonadati</taxon>
        <taxon>Verrucomicrobiota</taxon>
        <taxon>Verrucomicrobiia</taxon>
        <taxon>Verrucomicrobiales</taxon>
        <taxon>Verrucomicrobiaceae</taxon>
        <taxon>Prosthecobacter</taxon>
    </lineage>
</organism>
<dbReference type="EMBL" id="BAABIA010000009">
    <property type="protein sequence ID" value="GAA5146308.1"/>
    <property type="molecule type" value="Genomic_DNA"/>
</dbReference>
<comment type="caution">
    <text evidence="2">The sequence shown here is derived from an EMBL/GenBank/DDBJ whole genome shotgun (WGS) entry which is preliminary data.</text>
</comment>
<protein>
    <recommendedName>
        <fullName evidence="4">LapA family protein</fullName>
    </recommendedName>
</protein>
<gene>
    <name evidence="2" type="ORF">GCM10023213_39130</name>
</gene>
<name>A0ABP9PKD1_9BACT</name>
<keyword evidence="1" id="KW-1133">Transmembrane helix</keyword>